<reference evidence="2" key="1">
    <citation type="submission" date="2015-04" db="UniProtKB">
        <authorList>
            <consortium name="EnsemblPlants"/>
        </authorList>
    </citation>
    <scope>IDENTIFICATION</scope>
</reference>
<dbReference type="AlphaFoldDB" id="A0A0E0CHI2"/>
<dbReference type="Gramene" id="OMERI02G08940.1">
    <property type="protein sequence ID" value="OMERI02G08940.1"/>
    <property type="gene ID" value="OMERI02G08940"/>
</dbReference>
<keyword evidence="1" id="KW-0472">Membrane</keyword>
<protein>
    <submittedName>
        <fullName evidence="2">Uncharacterized protein</fullName>
    </submittedName>
</protein>
<evidence type="ECO:0000313" key="3">
    <source>
        <dbReference type="Proteomes" id="UP000008021"/>
    </source>
</evidence>
<dbReference type="Pfam" id="PF06376">
    <property type="entry name" value="AGP"/>
    <property type="match status" value="1"/>
</dbReference>
<accession>A0A0E0CHI2</accession>
<keyword evidence="1" id="KW-0812">Transmembrane</keyword>
<dbReference type="InterPro" id="IPR009424">
    <property type="entry name" value="AGP16/20/22/41"/>
</dbReference>
<dbReference type="EnsemblPlants" id="OMERI02G08940.1">
    <property type="protein sequence ID" value="OMERI02G08940.1"/>
    <property type="gene ID" value="OMERI02G08940"/>
</dbReference>
<sequence>MASSSMAGAAGEEKAAAAAGRRGMIVIDRQAVDRGIAYALMVVALVATYALH</sequence>
<dbReference type="HOGENOM" id="CLU_3090595_0_0_1"/>
<evidence type="ECO:0000256" key="1">
    <source>
        <dbReference type="SAM" id="Phobius"/>
    </source>
</evidence>
<keyword evidence="3" id="KW-1185">Reference proteome</keyword>
<name>A0A0E0CHI2_9ORYZ</name>
<feature type="transmembrane region" description="Helical" evidence="1">
    <location>
        <begin position="31"/>
        <end position="51"/>
    </location>
</feature>
<organism evidence="2">
    <name type="scientific">Oryza meridionalis</name>
    <dbReference type="NCBI Taxonomy" id="40149"/>
    <lineage>
        <taxon>Eukaryota</taxon>
        <taxon>Viridiplantae</taxon>
        <taxon>Streptophyta</taxon>
        <taxon>Embryophyta</taxon>
        <taxon>Tracheophyta</taxon>
        <taxon>Spermatophyta</taxon>
        <taxon>Magnoliopsida</taxon>
        <taxon>Liliopsida</taxon>
        <taxon>Poales</taxon>
        <taxon>Poaceae</taxon>
        <taxon>BOP clade</taxon>
        <taxon>Oryzoideae</taxon>
        <taxon>Oryzeae</taxon>
        <taxon>Oryzinae</taxon>
        <taxon>Oryza</taxon>
    </lineage>
</organism>
<reference evidence="2" key="2">
    <citation type="submission" date="2018-05" db="EMBL/GenBank/DDBJ databases">
        <title>OmerRS3 (Oryza meridionalis Reference Sequence Version 3).</title>
        <authorList>
            <person name="Zhang J."/>
            <person name="Kudrna D."/>
            <person name="Lee S."/>
            <person name="Talag J."/>
            <person name="Welchert J."/>
            <person name="Wing R.A."/>
        </authorList>
    </citation>
    <scope>NUCLEOTIDE SEQUENCE [LARGE SCALE GENOMIC DNA]</scope>
    <source>
        <strain evidence="2">cv. OR44</strain>
    </source>
</reference>
<evidence type="ECO:0000313" key="2">
    <source>
        <dbReference type="EnsemblPlants" id="OMERI02G08940.1"/>
    </source>
</evidence>
<keyword evidence="1" id="KW-1133">Transmembrane helix</keyword>
<dbReference type="Proteomes" id="UP000008021">
    <property type="component" value="Chromosome 2"/>
</dbReference>
<proteinExistence type="predicted"/>